<keyword evidence="4" id="KW-1185">Reference proteome</keyword>
<dbReference type="EnsemblFungi" id="EJT71642">
    <property type="protein sequence ID" value="EJT71642"/>
    <property type="gene ID" value="GGTG_10897"/>
</dbReference>
<sequence length="75" mass="7991">MGWPVLLSGACPWWQLCLLGKVNCGGGGHILHLARTQSPIRALSQNLASPQVSALEASRILVPRKVDAQCINCEG</sequence>
<dbReference type="HOGENOM" id="CLU_2671216_0_0_1"/>
<feature type="signal peptide" evidence="1">
    <location>
        <begin position="1"/>
        <end position="24"/>
    </location>
</feature>
<organism evidence="2">
    <name type="scientific">Gaeumannomyces tritici (strain R3-111a-1)</name>
    <name type="common">Wheat and barley take-all root rot fungus</name>
    <name type="synonym">Gaeumannomyces graminis var. tritici</name>
    <dbReference type="NCBI Taxonomy" id="644352"/>
    <lineage>
        <taxon>Eukaryota</taxon>
        <taxon>Fungi</taxon>
        <taxon>Dikarya</taxon>
        <taxon>Ascomycota</taxon>
        <taxon>Pezizomycotina</taxon>
        <taxon>Sordariomycetes</taxon>
        <taxon>Sordariomycetidae</taxon>
        <taxon>Magnaporthales</taxon>
        <taxon>Magnaporthaceae</taxon>
        <taxon>Gaeumannomyces</taxon>
    </lineage>
</organism>
<evidence type="ECO:0000313" key="4">
    <source>
        <dbReference type="Proteomes" id="UP000006039"/>
    </source>
</evidence>
<proteinExistence type="predicted"/>
<evidence type="ECO:0000313" key="3">
    <source>
        <dbReference type="EnsemblFungi" id="EJT71642"/>
    </source>
</evidence>
<protein>
    <recommendedName>
        <fullName evidence="5">Secreted protein</fullName>
    </recommendedName>
</protein>
<dbReference type="GeneID" id="20351355"/>
<reference evidence="2" key="3">
    <citation type="submission" date="2010-09" db="EMBL/GenBank/DDBJ databases">
        <title>Annotation of Gaeumannomyces graminis var. tritici R3-111a-1.</title>
        <authorList>
            <consortium name="The Broad Institute Genome Sequencing Platform"/>
            <person name="Ma L.-J."/>
            <person name="Dead R."/>
            <person name="Young S.K."/>
            <person name="Zeng Q."/>
            <person name="Gargeya S."/>
            <person name="Fitzgerald M."/>
            <person name="Haas B."/>
            <person name="Abouelleil A."/>
            <person name="Alvarado L."/>
            <person name="Arachchi H.M."/>
            <person name="Berlin A."/>
            <person name="Brown A."/>
            <person name="Chapman S.B."/>
            <person name="Chen Z."/>
            <person name="Dunbar C."/>
            <person name="Freedman E."/>
            <person name="Gearin G."/>
            <person name="Gellesch M."/>
            <person name="Goldberg J."/>
            <person name="Griggs A."/>
            <person name="Gujja S."/>
            <person name="Heiman D."/>
            <person name="Howarth C."/>
            <person name="Larson L."/>
            <person name="Lui A."/>
            <person name="MacDonald P.J.P."/>
            <person name="Mehta T."/>
            <person name="Montmayeur A."/>
            <person name="Murphy C."/>
            <person name="Neiman D."/>
            <person name="Pearson M."/>
            <person name="Priest M."/>
            <person name="Roberts A."/>
            <person name="Saif S."/>
            <person name="Shea T."/>
            <person name="Shenoy N."/>
            <person name="Sisk P."/>
            <person name="Stolte C."/>
            <person name="Sykes S."/>
            <person name="Yandava C."/>
            <person name="Wortman J."/>
            <person name="Nusbaum C."/>
            <person name="Birren B."/>
        </authorList>
    </citation>
    <scope>NUCLEOTIDE SEQUENCE</scope>
    <source>
        <strain evidence="2">R3-111a-1</strain>
    </source>
</reference>
<accession>J3PBM5</accession>
<dbReference type="EMBL" id="GL385400">
    <property type="protein sequence ID" value="EJT71642.1"/>
    <property type="molecule type" value="Genomic_DNA"/>
</dbReference>
<dbReference type="AlphaFoldDB" id="J3PBM5"/>
<evidence type="ECO:0000256" key="1">
    <source>
        <dbReference type="SAM" id="SignalP"/>
    </source>
</evidence>
<gene>
    <name evidence="3" type="primary">20351355</name>
    <name evidence="2" type="ORF">GGTG_10897</name>
</gene>
<feature type="chain" id="PRO_5015095203" description="Secreted protein" evidence="1">
    <location>
        <begin position="25"/>
        <end position="75"/>
    </location>
</feature>
<dbReference type="Proteomes" id="UP000006039">
    <property type="component" value="Unassembled WGS sequence"/>
</dbReference>
<reference evidence="3" key="5">
    <citation type="submission" date="2018-04" db="UniProtKB">
        <authorList>
            <consortium name="EnsemblFungi"/>
        </authorList>
    </citation>
    <scope>IDENTIFICATION</scope>
    <source>
        <strain evidence="3">R3-111a-1</strain>
    </source>
</reference>
<name>J3PBM5_GAET3</name>
<dbReference type="RefSeq" id="XP_009227039.1">
    <property type="nucleotide sequence ID" value="XM_009228775.1"/>
</dbReference>
<dbReference type="VEuPathDB" id="FungiDB:GGTG_10897"/>
<reference evidence="2" key="2">
    <citation type="submission" date="2010-07" db="EMBL/GenBank/DDBJ databases">
        <authorList>
            <consortium name="The Broad Institute Genome Sequencing Platform"/>
            <consortium name="Broad Institute Genome Sequencing Center for Infectious Disease"/>
            <person name="Ma L.-J."/>
            <person name="Dead R."/>
            <person name="Young S."/>
            <person name="Zeng Q."/>
            <person name="Koehrsen M."/>
            <person name="Alvarado L."/>
            <person name="Berlin A."/>
            <person name="Chapman S.B."/>
            <person name="Chen Z."/>
            <person name="Freedman E."/>
            <person name="Gellesch M."/>
            <person name="Goldberg J."/>
            <person name="Griggs A."/>
            <person name="Gujja S."/>
            <person name="Heilman E.R."/>
            <person name="Heiman D."/>
            <person name="Hepburn T."/>
            <person name="Howarth C."/>
            <person name="Jen D."/>
            <person name="Larson L."/>
            <person name="Mehta T."/>
            <person name="Neiman D."/>
            <person name="Pearson M."/>
            <person name="Roberts A."/>
            <person name="Saif S."/>
            <person name="Shea T."/>
            <person name="Shenoy N."/>
            <person name="Sisk P."/>
            <person name="Stolte C."/>
            <person name="Sykes S."/>
            <person name="Walk T."/>
            <person name="White J."/>
            <person name="Yandava C."/>
            <person name="Haas B."/>
            <person name="Nusbaum C."/>
            <person name="Birren B."/>
        </authorList>
    </citation>
    <scope>NUCLEOTIDE SEQUENCE</scope>
    <source>
        <strain evidence="2">R3-111a-1</strain>
    </source>
</reference>
<reference evidence="3" key="4">
    <citation type="journal article" date="2015" name="G3 (Bethesda)">
        <title>Genome sequences of three phytopathogenic species of the Magnaporthaceae family of fungi.</title>
        <authorList>
            <person name="Okagaki L.H."/>
            <person name="Nunes C.C."/>
            <person name="Sailsbery J."/>
            <person name="Clay B."/>
            <person name="Brown D."/>
            <person name="John T."/>
            <person name="Oh Y."/>
            <person name="Young N."/>
            <person name="Fitzgerald M."/>
            <person name="Haas B.J."/>
            <person name="Zeng Q."/>
            <person name="Young S."/>
            <person name="Adiconis X."/>
            <person name="Fan L."/>
            <person name="Levin J.Z."/>
            <person name="Mitchell T.K."/>
            <person name="Okubara P.A."/>
            <person name="Farman M.L."/>
            <person name="Kohn L.M."/>
            <person name="Birren B."/>
            <person name="Ma L.-J."/>
            <person name="Dean R.A."/>
        </authorList>
    </citation>
    <scope>NUCLEOTIDE SEQUENCE</scope>
    <source>
        <strain evidence="3">R3-111a-1</strain>
    </source>
</reference>
<keyword evidence="1" id="KW-0732">Signal</keyword>
<reference evidence="4" key="1">
    <citation type="submission" date="2010-07" db="EMBL/GenBank/DDBJ databases">
        <title>The genome sequence of Gaeumannomyces graminis var. tritici strain R3-111a-1.</title>
        <authorList>
            <consortium name="The Broad Institute Genome Sequencing Platform"/>
            <person name="Ma L.-J."/>
            <person name="Dead R."/>
            <person name="Young S."/>
            <person name="Zeng Q."/>
            <person name="Koehrsen M."/>
            <person name="Alvarado L."/>
            <person name="Berlin A."/>
            <person name="Chapman S.B."/>
            <person name="Chen Z."/>
            <person name="Freedman E."/>
            <person name="Gellesch M."/>
            <person name="Goldberg J."/>
            <person name="Griggs A."/>
            <person name="Gujja S."/>
            <person name="Heilman E.R."/>
            <person name="Heiman D."/>
            <person name="Hepburn T."/>
            <person name="Howarth C."/>
            <person name="Jen D."/>
            <person name="Larson L."/>
            <person name="Mehta T."/>
            <person name="Neiman D."/>
            <person name="Pearson M."/>
            <person name="Roberts A."/>
            <person name="Saif S."/>
            <person name="Shea T."/>
            <person name="Shenoy N."/>
            <person name="Sisk P."/>
            <person name="Stolte C."/>
            <person name="Sykes S."/>
            <person name="Walk T."/>
            <person name="White J."/>
            <person name="Yandava C."/>
            <person name="Haas B."/>
            <person name="Nusbaum C."/>
            <person name="Birren B."/>
        </authorList>
    </citation>
    <scope>NUCLEOTIDE SEQUENCE [LARGE SCALE GENOMIC DNA]</scope>
    <source>
        <strain evidence="4">R3-111a-1</strain>
    </source>
</reference>
<evidence type="ECO:0008006" key="5">
    <source>
        <dbReference type="Google" id="ProtNLM"/>
    </source>
</evidence>
<evidence type="ECO:0000313" key="2">
    <source>
        <dbReference type="EMBL" id="EJT71642.1"/>
    </source>
</evidence>